<dbReference type="PANTHER" id="PTHR47707:SF1">
    <property type="entry name" value="NUDIX HYDROLASE FAMILY PROTEIN"/>
    <property type="match status" value="1"/>
</dbReference>
<evidence type="ECO:0000256" key="9">
    <source>
        <dbReference type="ARBA" id="ARBA00023204"/>
    </source>
</evidence>
<evidence type="ECO:0000256" key="11">
    <source>
        <dbReference type="ARBA" id="ARBA00038905"/>
    </source>
</evidence>
<evidence type="ECO:0000256" key="6">
    <source>
        <dbReference type="ARBA" id="ARBA00022763"/>
    </source>
</evidence>
<dbReference type="GO" id="GO:0044715">
    <property type="term" value="F:8-oxo-dGDP phosphatase activity"/>
    <property type="evidence" value="ECO:0007669"/>
    <property type="project" value="TreeGrafter"/>
</dbReference>
<evidence type="ECO:0000256" key="8">
    <source>
        <dbReference type="ARBA" id="ARBA00022842"/>
    </source>
</evidence>
<dbReference type="PROSITE" id="PS51462">
    <property type="entry name" value="NUDIX"/>
    <property type="match status" value="1"/>
</dbReference>
<dbReference type="Pfam" id="PF14815">
    <property type="entry name" value="NUDIX_4"/>
    <property type="match status" value="1"/>
</dbReference>
<keyword evidence="7" id="KW-0378">Hydrolase</keyword>
<dbReference type="InterPro" id="IPR000086">
    <property type="entry name" value="NUDIX_hydrolase_dom"/>
</dbReference>
<dbReference type="Gene3D" id="3.90.79.10">
    <property type="entry name" value="Nucleoside Triphosphate Pyrophosphohydrolase"/>
    <property type="match status" value="1"/>
</dbReference>
<keyword evidence="4" id="KW-0235">DNA replication</keyword>
<dbReference type="PANTHER" id="PTHR47707">
    <property type="entry name" value="8-OXO-DGTP DIPHOSPHATASE"/>
    <property type="match status" value="1"/>
</dbReference>
<dbReference type="PRINTS" id="PR00502">
    <property type="entry name" value="NUDIXFAMILY"/>
</dbReference>
<dbReference type="InterPro" id="IPR020476">
    <property type="entry name" value="Nudix_hydrolase"/>
</dbReference>
<comment type="catalytic activity">
    <reaction evidence="10">
        <text>8-oxo-dGTP + H2O = 8-oxo-dGMP + diphosphate + H(+)</text>
        <dbReference type="Rhea" id="RHEA:31575"/>
        <dbReference type="ChEBI" id="CHEBI:15377"/>
        <dbReference type="ChEBI" id="CHEBI:15378"/>
        <dbReference type="ChEBI" id="CHEBI:33019"/>
        <dbReference type="ChEBI" id="CHEBI:63224"/>
        <dbReference type="ChEBI" id="CHEBI:77896"/>
        <dbReference type="EC" id="3.6.1.55"/>
    </reaction>
</comment>
<evidence type="ECO:0000256" key="3">
    <source>
        <dbReference type="ARBA" id="ARBA00022457"/>
    </source>
</evidence>
<protein>
    <recommendedName>
        <fullName evidence="11">8-oxo-dGTP diphosphatase</fullName>
        <ecNumber evidence="11">3.6.1.55</ecNumber>
    </recommendedName>
</protein>
<keyword evidence="6" id="KW-0227">DNA damage</keyword>
<name>A0A3B1DLE8_9ZZZZ</name>
<evidence type="ECO:0000256" key="2">
    <source>
        <dbReference type="ARBA" id="ARBA00005582"/>
    </source>
</evidence>
<organism evidence="13">
    <name type="scientific">hydrothermal vent metagenome</name>
    <dbReference type="NCBI Taxonomy" id="652676"/>
    <lineage>
        <taxon>unclassified sequences</taxon>
        <taxon>metagenomes</taxon>
        <taxon>ecological metagenomes</taxon>
    </lineage>
</organism>
<evidence type="ECO:0000256" key="10">
    <source>
        <dbReference type="ARBA" id="ARBA00035861"/>
    </source>
</evidence>
<evidence type="ECO:0000256" key="4">
    <source>
        <dbReference type="ARBA" id="ARBA00022705"/>
    </source>
</evidence>
<dbReference type="GO" id="GO:0006281">
    <property type="term" value="P:DNA repair"/>
    <property type="evidence" value="ECO:0007669"/>
    <property type="project" value="UniProtKB-KW"/>
</dbReference>
<dbReference type="CDD" id="cd03425">
    <property type="entry name" value="NUDIX_MutT_NudA_like"/>
    <property type="match status" value="1"/>
</dbReference>
<evidence type="ECO:0000259" key="12">
    <source>
        <dbReference type="PROSITE" id="PS51462"/>
    </source>
</evidence>
<dbReference type="GO" id="GO:0008413">
    <property type="term" value="F:8-oxo-7,8-dihydroguanosine triphosphate pyrophosphatase activity"/>
    <property type="evidence" value="ECO:0007669"/>
    <property type="project" value="TreeGrafter"/>
</dbReference>
<evidence type="ECO:0000256" key="7">
    <source>
        <dbReference type="ARBA" id="ARBA00022801"/>
    </source>
</evidence>
<keyword evidence="8" id="KW-0460">Magnesium</keyword>
<keyword evidence="5" id="KW-0479">Metal-binding</keyword>
<evidence type="ECO:0000256" key="1">
    <source>
        <dbReference type="ARBA" id="ARBA00001946"/>
    </source>
</evidence>
<reference evidence="13" key="1">
    <citation type="submission" date="2018-06" db="EMBL/GenBank/DDBJ databases">
        <authorList>
            <person name="Zhirakovskaya E."/>
        </authorList>
    </citation>
    <scope>NUCLEOTIDE SEQUENCE</scope>
</reference>
<keyword evidence="9" id="KW-0234">DNA repair</keyword>
<comment type="cofactor">
    <cofactor evidence="1">
        <name>Mg(2+)</name>
        <dbReference type="ChEBI" id="CHEBI:18420"/>
    </cofactor>
</comment>
<dbReference type="InterPro" id="IPR029119">
    <property type="entry name" value="MutY_C"/>
</dbReference>
<proteinExistence type="inferred from homology"/>
<gene>
    <name evidence="13" type="ORF">MNBD_PLANCTO02-1053</name>
</gene>
<evidence type="ECO:0000313" key="13">
    <source>
        <dbReference type="EMBL" id="VAX39741.1"/>
    </source>
</evidence>
<dbReference type="GO" id="GO:0046872">
    <property type="term" value="F:metal ion binding"/>
    <property type="evidence" value="ECO:0007669"/>
    <property type="project" value="UniProtKB-KW"/>
</dbReference>
<feature type="domain" description="Nudix hydrolase" evidence="12">
    <location>
        <begin position="3"/>
        <end position="129"/>
    </location>
</feature>
<dbReference type="InterPro" id="IPR047127">
    <property type="entry name" value="MutT-like"/>
</dbReference>
<dbReference type="EC" id="3.6.1.55" evidence="11"/>
<keyword evidence="3" id="KW-0515">Mutator protein</keyword>
<evidence type="ECO:0000256" key="5">
    <source>
        <dbReference type="ARBA" id="ARBA00022723"/>
    </source>
</evidence>
<dbReference type="SUPFAM" id="SSF55811">
    <property type="entry name" value="Nudix"/>
    <property type="match status" value="1"/>
</dbReference>
<sequence>MKQPHTSIGIAVVFYNDCFLVGTRGDNVPLAGKAEFPGGKCEEGESTEACAIRECFEETGLKVITKKRLYQTEHHYPHGLLYLTFWHCVPANIEDVCEKHCGYHWVKKTQLATYHFPEANHPVIKMLMTQSHENQNNTGTET</sequence>
<dbReference type="GO" id="GO:0035539">
    <property type="term" value="F:8-oxo-7,8-dihydrodeoxyguanosine triphosphate pyrophosphatase activity"/>
    <property type="evidence" value="ECO:0007669"/>
    <property type="project" value="UniProtKB-EC"/>
</dbReference>
<comment type="similarity">
    <text evidence="2">Belongs to the Nudix hydrolase family.</text>
</comment>
<dbReference type="InterPro" id="IPR015797">
    <property type="entry name" value="NUDIX_hydrolase-like_dom_sf"/>
</dbReference>
<dbReference type="AlphaFoldDB" id="A0A3B1DLE8"/>
<dbReference type="GO" id="GO:0044716">
    <property type="term" value="F:8-oxo-GDP phosphatase activity"/>
    <property type="evidence" value="ECO:0007669"/>
    <property type="project" value="TreeGrafter"/>
</dbReference>
<dbReference type="EMBL" id="UOGL01000364">
    <property type="protein sequence ID" value="VAX39741.1"/>
    <property type="molecule type" value="Genomic_DNA"/>
</dbReference>
<dbReference type="GO" id="GO:0006260">
    <property type="term" value="P:DNA replication"/>
    <property type="evidence" value="ECO:0007669"/>
    <property type="project" value="UniProtKB-KW"/>
</dbReference>
<accession>A0A3B1DLE8</accession>